<dbReference type="NCBIfam" id="NF001540">
    <property type="entry name" value="PRK00366.1"/>
    <property type="match status" value="1"/>
</dbReference>
<dbReference type="SUPFAM" id="SSF56014">
    <property type="entry name" value="Nitrite and sulphite reductase 4Fe-4S domain-like"/>
    <property type="match status" value="1"/>
</dbReference>
<dbReference type="InterPro" id="IPR011005">
    <property type="entry name" value="Dihydropteroate_synth-like_sf"/>
</dbReference>
<dbReference type="GO" id="GO:0141197">
    <property type="term" value="F:4-hydroxy-3-methylbut-2-enyl-diphosphate synthase activity (flavodoxin)"/>
    <property type="evidence" value="ECO:0007669"/>
    <property type="project" value="UniProtKB-EC"/>
</dbReference>
<comment type="catalytic activity">
    <reaction evidence="7">
        <text>(2E)-4-hydroxy-3-methylbut-2-enyl diphosphate + oxidized [flavodoxin] + H2O + 2 H(+) = 2-C-methyl-D-erythritol 2,4-cyclic diphosphate + reduced [flavodoxin]</text>
        <dbReference type="Rhea" id="RHEA:43604"/>
        <dbReference type="Rhea" id="RHEA-COMP:10622"/>
        <dbReference type="Rhea" id="RHEA-COMP:10623"/>
        <dbReference type="ChEBI" id="CHEBI:15377"/>
        <dbReference type="ChEBI" id="CHEBI:15378"/>
        <dbReference type="ChEBI" id="CHEBI:57618"/>
        <dbReference type="ChEBI" id="CHEBI:58210"/>
        <dbReference type="ChEBI" id="CHEBI:58483"/>
        <dbReference type="ChEBI" id="CHEBI:128753"/>
        <dbReference type="EC" id="1.17.7.3"/>
    </reaction>
</comment>
<dbReference type="GO" id="GO:0005506">
    <property type="term" value="F:iron ion binding"/>
    <property type="evidence" value="ECO:0007669"/>
    <property type="project" value="InterPro"/>
</dbReference>
<evidence type="ECO:0000313" key="10">
    <source>
        <dbReference type="EMBL" id="MBC8177861.1"/>
    </source>
</evidence>
<dbReference type="AlphaFoldDB" id="A0A8J6T8W8"/>
<reference evidence="10 11" key="1">
    <citation type="submission" date="2020-08" db="EMBL/GenBank/DDBJ databases">
        <title>Bridging the membrane lipid divide: bacteria of the FCB group superphylum have the potential to synthesize archaeal ether lipids.</title>
        <authorList>
            <person name="Villanueva L."/>
            <person name="Von Meijenfeldt F.A.B."/>
            <person name="Westbye A.B."/>
            <person name="Yadav S."/>
            <person name="Hopmans E.C."/>
            <person name="Dutilh B.E."/>
            <person name="Sinninghe Damste J.S."/>
        </authorList>
    </citation>
    <scope>NUCLEOTIDE SEQUENCE [LARGE SCALE GENOMIC DNA]</scope>
    <source>
        <strain evidence="10">NIOZ-UU27</strain>
    </source>
</reference>
<evidence type="ECO:0000256" key="4">
    <source>
        <dbReference type="ARBA" id="ARBA00023004"/>
    </source>
</evidence>
<feature type="binding site" evidence="7">
    <location>
        <position position="310"/>
    </location>
    <ligand>
        <name>[4Fe-4S] cluster</name>
        <dbReference type="ChEBI" id="CHEBI:49883"/>
    </ligand>
</feature>
<keyword evidence="1 7" id="KW-0004">4Fe-4S</keyword>
<comment type="similarity">
    <text evidence="7">Belongs to the IspG family.</text>
</comment>
<dbReference type="PANTHER" id="PTHR30454:SF0">
    <property type="entry name" value="4-HYDROXY-3-METHYLBUT-2-EN-1-YL DIPHOSPHATE SYNTHASE (FERREDOXIN), CHLOROPLASTIC"/>
    <property type="match status" value="1"/>
</dbReference>
<dbReference type="Pfam" id="PF26540">
    <property type="entry name" value="GcpE_C"/>
    <property type="match status" value="1"/>
</dbReference>
<comment type="cofactor">
    <cofactor evidence="7">
        <name>[4Fe-4S] cluster</name>
        <dbReference type="ChEBI" id="CHEBI:49883"/>
    </cofactor>
    <text evidence="7">Binds 1 [4Fe-4S] cluster.</text>
</comment>
<dbReference type="Proteomes" id="UP000650524">
    <property type="component" value="Unassembled WGS sequence"/>
</dbReference>
<comment type="function">
    <text evidence="7">Converts 2C-methyl-D-erythritol 2,4-cyclodiphosphate (ME-2,4cPP) into 1-hydroxy-2-methyl-2-(E)-butenyl 4-diphosphate.</text>
</comment>
<feature type="binding site" evidence="7">
    <location>
        <position position="271"/>
    </location>
    <ligand>
        <name>[4Fe-4S] cluster</name>
        <dbReference type="ChEBI" id="CHEBI:49883"/>
    </ligand>
</feature>
<dbReference type="InterPro" id="IPR016425">
    <property type="entry name" value="IspG_bac"/>
</dbReference>
<evidence type="ECO:0000256" key="1">
    <source>
        <dbReference type="ARBA" id="ARBA00022485"/>
    </source>
</evidence>
<dbReference type="Gene3D" id="3.20.20.20">
    <property type="entry name" value="Dihydropteroate synthase-like"/>
    <property type="match status" value="1"/>
</dbReference>
<dbReference type="GO" id="GO:0019288">
    <property type="term" value="P:isopentenyl diphosphate biosynthetic process, methylerythritol 4-phosphate pathway"/>
    <property type="evidence" value="ECO:0007669"/>
    <property type="project" value="UniProtKB-UniRule"/>
</dbReference>
<comment type="caution">
    <text evidence="10">The sequence shown here is derived from an EMBL/GenBank/DDBJ whole genome shotgun (WGS) entry which is preliminary data.</text>
</comment>
<evidence type="ECO:0000256" key="6">
    <source>
        <dbReference type="ARBA" id="ARBA00023229"/>
    </source>
</evidence>
<feature type="binding site" evidence="7">
    <location>
        <position position="268"/>
    </location>
    <ligand>
        <name>[4Fe-4S] cluster</name>
        <dbReference type="ChEBI" id="CHEBI:49883"/>
    </ligand>
</feature>
<keyword evidence="3 7" id="KW-0560">Oxidoreductase</keyword>
<organism evidence="10 11">
    <name type="scientific">Candidatus Desulfacyla euxinica</name>
    <dbReference type="NCBI Taxonomy" id="2841693"/>
    <lineage>
        <taxon>Bacteria</taxon>
        <taxon>Deltaproteobacteria</taxon>
        <taxon>Candidatus Desulfacyla</taxon>
    </lineage>
</organism>
<gene>
    <name evidence="7 10" type="primary">ispG</name>
    <name evidence="10" type="synonym">gcpE</name>
    <name evidence="10" type="ORF">H8E19_10700</name>
</gene>
<dbReference type="GO" id="GO:0046429">
    <property type="term" value="F:4-hydroxy-3-methylbut-2-en-1-yl diphosphate synthase activity (ferredoxin)"/>
    <property type="evidence" value="ECO:0007669"/>
    <property type="project" value="UniProtKB-UniRule"/>
</dbReference>
<dbReference type="GO" id="GO:0016114">
    <property type="term" value="P:terpenoid biosynthetic process"/>
    <property type="evidence" value="ECO:0007669"/>
    <property type="project" value="InterPro"/>
</dbReference>
<name>A0A8J6T8W8_9DELT</name>
<feature type="domain" description="IspG TIM-barrel" evidence="8">
    <location>
        <begin position="10"/>
        <end position="250"/>
    </location>
</feature>
<dbReference type="Gene3D" id="3.30.413.10">
    <property type="entry name" value="Sulfite Reductase Hemoprotein, domain 1"/>
    <property type="match status" value="1"/>
</dbReference>
<keyword evidence="6 7" id="KW-0414">Isoprene biosynthesis</keyword>
<sequence length="355" mass="37977">MPLSVERKKTRQIHVGDIPIGGNAPVAVQSMTNTDTRDVSATVHQIEQLSNAGCEIVRLAIPDEEAVTAFREIKKKVTTPLIADIHFDHRLALGALSAGADGLRINPGNIGSRRAVEKVVNAASDVEAPIRIGVNAGSLHKEILSKYGGPTPEAMVASAMEHVQILESLDFDLIKISLKSSNVINTINAYELLSQEVDYPLHLGVTEAGTLISGTVKSAIGIGYLLAEGIGDTFRVSLTRDPVEEIKVAYEILRSLDLRSRGPEIISCPTCGRCEIDLFSLVEEVERAVSDIKASPKIAIMGCVVNGPGEAKEADVGVAGGRGQGILFRKGEIIKKIPEDQLAEVLISEVRRLVA</sequence>
<dbReference type="GO" id="GO:0051539">
    <property type="term" value="F:4 iron, 4 sulfur cluster binding"/>
    <property type="evidence" value="ECO:0007669"/>
    <property type="project" value="UniProtKB-UniRule"/>
</dbReference>
<accession>A0A8J6T8W8</accession>
<keyword evidence="4 7" id="KW-0408">Iron</keyword>
<keyword evidence="2 7" id="KW-0479">Metal-binding</keyword>
<dbReference type="InterPro" id="IPR058578">
    <property type="entry name" value="IspG_TIM"/>
</dbReference>
<proteinExistence type="inferred from homology"/>
<dbReference type="InterPro" id="IPR004588">
    <property type="entry name" value="IspG_bac-typ"/>
</dbReference>
<evidence type="ECO:0000256" key="3">
    <source>
        <dbReference type="ARBA" id="ARBA00023002"/>
    </source>
</evidence>
<protein>
    <recommendedName>
        <fullName evidence="7">4-hydroxy-3-methylbut-2-en-1-yl diphosphate synthase (flavodoxin)</fullName>
        <ecNumber evidence="7">1.17.7.3</ecNumber>
    </recommendedName>
    <alternativeName>
        <fullName evidence="7">1-hydroxy-2-methyl-2-(E)-butenyl 4-diphosphate synthase</fullName>
    </alternativeName>
</protein>
<evidence type="ECO:0000256" key="5">
    <source>
        <dbReference type="ARBA" id="ARBA00023014"/>
    </source>
</evidence>
<dbReference type="InterPro" id="IPR058579">
    <property type="entry name" value="IspG_C"/>
</dbReference>
<dbReference type="UniPathway" id="UPA00056">
    <property type="reaction ID" value="UER00096"/>
</dbReference>
<dbReference type="Pfam" id="PF04551">
    <property type="entry name" value="GcpE"/>
    <property type="match status" value="1"/>
</dbReference>
<evidence type="ECO:0000313" key="11">
    <source>
        <dbReference type="Proteomes" id="UP000650524"/>
    </source>
</evidence>
<dbReference type="EMBL" id="JACNJD010000240">
    <property type="protein sequence ID" value="MBC8177861.1"/>
    <property type="molecule type" value="Genomic_DNA"/>
</dbReference>
<evidence type="ECO:0000256" key="7">
    <source>
        <dbReference type="HAMAP-Rule" id="MF_00159"/>
    </source>
</evidence>
<comment type="pathway">
    <text evidence="7">Isoprenoid biosynthesis; isopentenyl diphosphate biosynthesis via DXP pathway; isopentenyl diphosphate from 1-deoxy-D-xylulose 5-phosphate: step 5/6.</text>
</comment>
<feature type="domain" description="IspG C-terminal" evidence="9">
    <location>
        <begin position="264"/>
        <end position="351"/>
    </location>
</feature>
<dbReference type="InterPro" id="IPR045854">
    <property type="entry name" value="NO2/SO3_Rdtase_4Fe4S_sf"/>
</dbReference>
<evidence type="ECO:0000256" key="2">
    <source>
        <dbReference type="ARBA" id="ARBA00022723"/>
    </source>
</evidence>
<dbReference type="SUPFAM" id="SSF51412">
    <property type="entry name" value="Inosine monophosphate dehydrogenase (IMPDH)"/>
    <property type="match status" value="1"/>
</dbReference>
<evidence type="ECO:0000259" key="9">
    <source>
        <dbReference type="Pfam" id="PF26540"/>
    </source>
</evidence>
<evidence type="ECO:0000259" key="8">
    <source>
        <dbReference type="Pfam" id="PF04551"/>
    </source>
</evidence>
<dbReference type="HAMAP" id="MF_00159">
    <property type="entry name" value="IspG"/>
    <property type="match status" value="1"/>
</dbReference>
<dbReference type="NCBIfam" id="TIGR00612">
    <property type="entry name" value="ispG_gcpE"/>
    <property type="match status" value="1"/>
</dbReference>
<feature type="binding site" evidence="7">
    <location>
        <position position="303"/>
    </location>
    <ligand>
        <name>[4Fe-4S] cluster</name>
        <dbReference type="ChEBI" id="CHEBI:49883"/>
    </ligand>
</feature>
<dbReference type="EC" id="1.17.7.3" evidence="7"/>
<keyword evidence="5 7" id="KW-0411">Iron-sulfur</keyword>
<dbReference type="PIRSF" id="PIRSF004640">
    <property type="entry name" value="IspG"/>
    <property type="match status" value="1"/>
</dbReference>
<dbReference type="PANTHER" id="PTHR30454">
    <property type="entry name" value="4-HYDROXY-3-METHYLBUT-2-EN-1-YL DIPHOSPHATE SYNTHASE"/>
    <property type="match status" value="1"/>
</dbReference>
<dbReference type="FunFam" id="3.20.20.20:FF:000001">
    <property type="entry name" value="4-hydroxy-3-methylbut-2-en-1-yl diphosphate synthase (flavodoxin)"/>
    <property type="match status" value="1"/>
</dbReference>